<evidence type="ECO:0000313" key="4">
    <source>
        <dbReference type="Proteomes" id="UP000800040"/>
    </source>
</evidence>
<dbReference type="AlphaFoldDB" id="A0A6A5KFH7"/>
<protein>
    <recommendedName>
        <fullName evidence="5">Secreted protein</fullName>
    </recommendedName>
</protein>
<feature type="chain" id="PRO_5025516433" description="Secreted protein" evidence="2">
    <location>
        <begin position="24"/>
        <end position="65"/>
    </location>
</feature>
<organism evidence="3 4">
    <name type="scientific">Decorospora gaudefroyi</name>
    <dbReference type="NCBI Taxonomy" id="184978"/>
    <lineage>
        <taxon>Eukaryota</taxon>
        <taxon>Fungi</taxon>
        <taxon>Dikarya</taxon>
        <taxon>Ascomycota</taxon>
        <taxon>Pezizomycotina</taxon>
        <taxon>Dothideomycetes</taxon>
        <taxon>Pleosporomycetidae</taxon>
        <taxon>Pleosporales</taxon>
        <taxon>Pleosporineae</taxon>
        <taxon>Pleosporaceae</taxon>
        <taxon>Decorospora</taxon>
    </lineage>
</organism>
<feature type="signal peptide" evidence="2">
    <location>
        <begin position="1"/>
        <end position="23"/>
    </location>
</feature>
<proteinExistence type="predicted"/>
<accession>A0A6A5KFH7</accession>
<dbReference type="Proteomes" id="UP000800040">
    <property type="component" value="Unassembled WGS sequence"/>
</dbReference>
<reference evidence="3" key="1">
    <citation type="submission" date="2020-01" db="EMBL/GenBank/DDBJ databases">
        <authorList>
            <consortium name="DOE Joint Genome Institute"/>
            <person name="Haridas S."/>
            <person name="Albert R."/>
            <person name="Binder M."/>
            <person name="Bloem J."/>
            <person name="Labutti K."/>
            <person name="Salamov A."/>
            <person name="Andreopoulos B."/>
            <person name="Baker S.E."/>
            <person name="Barry K."/>
            <person name="Bills G."/>
            <person name="Bluhm B.H."/>
            <person name="Cannon C."/>
            <person name="Castanera R."/>
            <person name="Culley D.E."/>
            <person name="Daum C."/>
            <person name="Ezra D."/>
            <person name="Gonzalez J.B."/>
            <person name="Henrissat B."/>
            <person name="Kuo A."/>
            <person name="Liang C."/>
            <person name="Lipzen A."/>
            <person name="Lutzoni F."/>
            <person name="Magnuson J."/>
            <person name="Mondo S."/>
            <person name="Nolan M."/>
            <person name="Ohm R."/>
            <person name="Pangilinan J."/>
            <person name="Park H.-J."/>
            <person name="Ramirez L."/>
            <person name="Alfaro M."/>
            <person name="Sun H."/>
            <person name="Tritt A."/>
            <person name="Yoshinaga Y."/>
            <person name="Zwiers L.-H."/>
            <person name="Turgeon B.G."/>
            <person name="Goodwin S.B."/>
            <person name="Spatafora J.W."/>
            <person name="Crous P.W."/>
            <person name="Grigoriev I.V."/>
        </authorList>
    </citation>
    <scope>NUCLEOTIDE SEQUENCE</scope>
    <source>
        <strain evidence="3">P77</strain>
    </source>
</reference>
<evidence type="ECO:0000256" key="2">
    <source>
        <dbReference type="SAM" id="SignalP"/>
    </source>
</evidence>
<keyword evidence="4" id="KW-1185">Reference proteome</keyword>
<feature type="compositionally biased region" description="Basic residues" evidence="1">
    <location>
        <begin position="37"/>
        <end position="52"/>
    </location>
</feature>
<evidence type="ECO:0000256" key="1">
    <source>
        <dbReference type="SAM" id="MobiDB-lite"/>
    </source>
</evidence>
<keyword evidence="2" id="KW-0732">Signal</keyword>
<gene>
    <name evidence="3" type="ORF">BDW02DRAFT_568795</name>
</gene>
<evidence type="ECO:0000313" key="3">
    <source>
        <dbReference type="EMBL" id="KAF1834681.1"/>
    </source>
</evidence>
<feature type="region of interest" description="Disordered" evidence="1">
    <location>
        <begin position="26"/>
        <end position="65"/>
    </location>
</feature>
<name>A0A6A5KFH7_9PLEO</name>
<evidence type="ECO:0008006" key="5">
    <source>
        <dbReference type="Google" id="ProtNLM"/>
    </source>
</evidence>
<dbReference type="EMBL" id="ML975298">
    <property type="protein sequence ID" value="KAF1834681.1"/>
    <property type="molecule type" value="Genomic_DNA"/>
</dbReference>
<sequence length="65" mass="7353">MSQVPSQSSFSLLILLAHIGSTALRYRSPHPQSQSHTHVHAHARTRKRKRSHYIQGPAHSRVLHA</sequence>